<dbReference type="PROSITE" id="PS00018">
    <property type="entry name" value="EF_HAND_1"/>
    <property type="match status" value="2"/>
</dbReference>
<proteinExistence type="predicted"/>
<evidence type="ECO:0000256" key="1">
    <source>
        <dbReference type="ARBA" id="ARBA00022723"/>
    </source>
</evidence>
<dbReference type="RefSeq" id="XP_005835316.1">
    <property type="nucleotide sequence ID" value="XM_005835259.1"/>
</dbReference>
<gene>
    <name evidence="6" type="ORF">GUITHDRAFT_105943</name>
</gene>
<dbReference type="GO" id="GO:0005509">
    <property type="term" value="F:calcium ion binding"/>
    <property type="evidence" value="ECO:0007669"/>
    <property type="project" value="InterPro"/>
</dbReference>
<dbReference type="KEGG" id="gtt:GUITHDRAFT_105943"/>
<dbReference type="AlphaFoldDB" id="L1JIN2"/>
<dbReference type="SUPFAM" id="SSF47473">
    <property type="entry name" value="EF-hand"/>
    <property type="match status" value="1"/>
</dbReference>
<evidence type="ECO:0000256" key="3">
    <source>
        <dbReference type="ARBA" id="ARBA00022837"/>
    </source>
</evidence>
<dbReference type="STRING" id="905079.L1JIN2"/>
<protein>
    <recommendedName>
        <fullName evidence="5">EF-hand domain-containing protein</fullName>
    </recommendedName>
</protein>
<dbReference type="GeneID" id="17304923"/>
<evidence type="ECO:0000313" key="6">
    <source>
        <dbReference type="EMBL" id="EKX48336.1"/>
    </source>
</evidence>
<dbReference type="EnsemblProtists" id="EKX48336">
    <property type="protein sequence ID" value="EKX48336"/>
    <property type="gene ID" value="GUITHDRAFT_105943"/>
</dbReference>
<evidence type="ECO:0000313" key="7">
    <source>
        <dbReference type="EnsemblProtists" id="EKX48336"/>
    </source>
</evidence>
<dbReference type="HOGENOM" id="CLU_1075391_0_0_1"/>
<dbReference type="PANTHER" id="PTHR10891">
    <property type="entry name" value="EF-HAND CALCIUM-BINDING DOMAIN CONTAINING PROTEIN"/>
    <property type="match status" value="1"/>
</dbReference>
<reference evidence="6 8" key="1">
    <citation type="journal article" date="2012" name="Nature">
        <title>Algal genomes reveal evolutionary mosaicism and the fate of nucleomorphs.</title>
        <authorList>
            <consortium name="DOE Joint Genome Institute"/>
            <person name="Curtis B.A."/>
            <person name="Tanifuji G."/>
            <person name="Burki F."/>
            <person name="Gruber A."/>
            <person name="Irimia M."/>
            <person name="Maruyama S."/>
            <person name="Arias M.C."/>
            <person name="Ball S.G."/>
            <person name="Gile G.H."/>
            <person name="Hirakawa Y."/>
            <person name="Hopkins J.F."/>
            <person name="Kuo A."/>
            <person name="Rensing S.A."/>
            <person name="Schmutz J."/>
            <person name="Symeonidi A."/>
            <person name="Elias M."/>
            <person name="Eveleigh R.J."/>
            <person name="Herman E.K."/>
            <person name="Klute M.J."/>
            <person name="Nakayama T."/>
            <person name="Obornik M."/>
            <person name="Reyes-Prieto A."/>
            <person name="Armbrust E.V."/>
            <person name="Aves S.J."/>
            <person name="Beiko R.G."/>
            <person name="Coutinho P."/>
            <person name="Dacks J.B."/>
            <person name="Durnford D.G."/>
            <person name="Fast N.M."/>
            <person name="Green B.R."/>
            <person name="Grisdale C.J."/>
            <person name="Hempel F."/>
            <person name="Henrissat B."/>
            <person name="Hoppner M.P."/>
            <person name="Ishida K."/>
            <person name="Kim E."/>
            <person name="Koreny L."/>
            <person name="Kroth P.G."/>
            <person name="Liu Y."/>
            <person name="Malik S.B."/>
            <person name="Maier U.G."/>
            <person name="McRose D."/>
            <person name="Mock T."/>
            <person name="Neilson J.A."/>
            <person name="Onodera N.T."/>
            <person name="Poole A.M."/>
            <person name="Pritham E.J."/>
            <person name="Richards T.A."/>
            <person name="Rocap G."/>
            <person name="Roy S.W."/>
            <person name="Sarai C."/>
            <person name="Schaack S."/>
            <person name="Shirato S."/>
            <person name="Slamovits C.H."/>
            <person name="Spencer D.F."/>
            <person name="Suzuki S."/>
            <person name="Worden A.Z."/>
            <person name="Zauner S."/>
            <person name="Barry K."/>
            <person name="Bell C."/>
            <person name="Bharti A.K."/>
            <person name="Crow J.A."/>
            <person name="Grimwood J."/>
            <person name="Kramer R."/>
            <person name="Lindquist E."/>
            <person name="Lucas S."/>
            <person name="Salamov A."/>
            <person name="McFadden G.I."/>
            <person name="Lane C.E."/>
            <person name="Keeling P.J."/>
            <person name="Gray M.W."/>
            <person name="Grigoriev I.V."/>
            <person name="Archibald J.M."/>
        </authorList>
    </citation>
    <scope>NUCLEOTIDE SEQUENCE</scope>
    <source>
        <strain evidence="6 8">CCMP2712</strain>
    </source>
</reference>
<accession>L1JIN2</accession>
<sequence>MPEIDFKAAGEASAADLIRKVLGHYAMDDVQGTAGIKRQVLVGHTGVSFLDVPHVWVEGEGWKYCDDKEHDAFEEIHWYSTDVKGKRMAAEESKKSKKNANAMLRALGLHDEKDLTKLRDQAVRVFRQFDDDNSGKLTASEIKEAFENLGMSISLKEVRAMIDMIDDNGDGMVDEEEFCTLVFKSIREWRDAEDDEEKLEEVDNDVKMLNKRRGKVVKSQEIEGADLAQEDSPSGASRMSGKEEGGGLSEEEDEALAVV</sequence>
<keyword evidence="3" id="KW-0106">Calcium</keyword>
<dbReference type="SMART" id="SM00054">
    <property type="entry name" value="EFh"/>
    <property type="match status" value="2"/>
</dbReference>
<evidence type="ECO:0000313" key="8">
    <source>
        <dbReference type="Proteomes" id="UP000011087"/>
    </source>
</evidence>
<evidence type="ECO:0000259" key="5">
    <source>
        <dbReference type="PROSITE" id="PS50222"/>
    </source>
</evidence>
<dbReference type="InterPro" id="IPR011992">
    <property type="entry name" value="EF-hand-dom_pair"/>
</dbReference>
<dbReference type="Proteomes" id="UP000011087">
    <property type="component" value="Unassembled WGS sequence"/>
</dbReference>
<evidence type="ECO:0000256" key="4">
    <source>
        <dbReference type="SAM" id="MobiDB-lite"/>
    </source>
</evidence>
<dbReference type="CDD" id="cd00051">
    <property type="entry name" value="EFh"/>
    <property type="match status" value="1"/>
</dbReference>
<organism evidence="6">
    <name type="scientific">Guillardia theta (strain CCMP2712)</name>
    <name type="common">Cryptophyte</name>
    <dbReference type="NCBI Taxonomy" id="905079"/>
    <lineage>
        <taxon>Eukaryota</taxon>
        <taxon>Cryptophyceae</taxon>
        <taxon>Pyrenomonadales</taxon>
        <taxon>Geminigeraceae</taxon>
        <taxon>Guillardia</taxon>
    </lineage>
</organism>
<dbReference type="InterPro" id="IPR018247">
    <property type="entry name" value="EF_Hand_1_Ca_BS"/>
</dbReference>
<feature type="compositionally biased region" description="Acidic residues" evidence="4">
    <location>
        <begin position="249"/>
        <end position="259"/>
    </location>
</feature>
<dbReference type="EMBL" id="JH992986">
    <property type="protein sequence ID" value="EKX48336.1"/>
    <property type="molecule type" value="Genomic_DNA"/>
</dbReference>
<reference evidence="8" key="2">
    <citation type="submission" date="2012-11" db="EMBL/GenBank/DDBJ databases">
        <authorList>
            <person name="Kuo A."/>
            <person name="Curtis B.A."/>
            <person name="Tanifuji G."/>
            <person name="Burki F."/>
            <person name="Gruber A."/>
            <person name="Irimia M."/>
            <person name="Maruyama S."/>
            <person name="Arias M.C."/>
            <person name="Ball S.G."/>
            <person name="Gile G.H."/>
            <person name="Hirakawa Y."/>
            <person name="Hopkins J.F."/>
            <person name="Rensing S.A."/>
            <person name="Schmutz J."/>
            <person name="Symeonidi A."/>
            <person name="Elias M."/>
            <person name="Eveleigh R.J."/>
            <person name="Herman E.K."/>
            <person name="Klute M.J."/>
            <person name="Nakayama T."/>
            <person name="Obornik M."/>
            <person name="Reyes-Prieto A."/>
            <person name="Armbrust E.V."/>
            <person name="Aves S.J."/>
            <person name="Beiko R.G."/>
            <person name="Coutinho P."/>
            <person name="Dacks J.B."/>
            <person name="Durnford D.G."/>
            <person name="Fast N.M."/>
            <person name="Green B.R."/>
            <person name="Grisdale C."/>
            <person name="Hempe F."/>
            <person name="Henrissat B."/>
            <person name="Hoppner M.P."/>
            <person name="Ishida K.-I."/>
            <person name="Kim E."/>
            <person name="Koreny L."/>
            <person name="Kroth P.G."/>
            <person name="Liu Y."/>
            <person name="Malik S.-B."/>
            <person name="Maier U.G."/>
            <person name="McRose D."/>
            <person name="Mock T."/>
            <person name="Neilson J.A."/>
            <person name="Onodera N.T."/>
            <person name="Poole A.M."/>
            <person name="Pritham E.J."/>
            <person name="Richards T.A."/>
            <person name="Rocap G."/>
            <person name="Roy S.W."/>
            <person name="Sarai C."/>
            <person name="Schaack S."/>
            <person name="Shirato S."/>
            <person name="Slamovits C.H."/>
            <person name="Spencer D.F."/>
            <person name="Suzuki S."/>
            <person name="Worden A.Z."/>
            <person name="Zauner S."/>
            <person name="Barry K."/>
            <person name="Bell C."/>
            <person name="Bharti A.K."/>
            <person name="Crow J.A."/>
            <person name="Grimwood J."/>
            <person name="Kramer R."/>
            <person name="Lindquist E."/>
            <person name="Lucas S."/>
            <person name="Salamov A."/>
            <person name="McFadden G.I."/>
            <person name="Lane C.E."/>
            <person name="Keeling P.J."/>
            <person name="Gray M.W."/>
            <person name="Grigoriev I.V."/>
            <person name="Archibald J.M."/>
        </authorList>
    </citation>
    <scope>NUCLEOTIDE SEQUENCE</scope>
    <source>
        <strain evidence="8">CCMP2712</strain>
    </source>
</reference>
<dbReference type="InterPro" id="IPR002048">
    <property type="entry name" value="EF_hand_dom"/>
</dbReference>
<dbReference type="PaxDb" id="55529-EKX48336"/>
<dbReference type="PROSITE" id="PS50222">
    <property type="entry name" value="EF_HAND_2"/>
    <property type="match status" value="2"/>
</dbReference>
<reference evidence="7" key="3">
    <citation type="submission" date="2016-03" db="UniProtKB">
        <authorList>
            <consortium name="EnsemblProtists"/>
        </authorList>
    </citation>
    <scope>IDENTIFICATION</scope>
</reference>
<keyword evidence="1" id="KW-0479">Metal-binding</keyword>
<dbReference type="Gene3D" id="1.10.238.10">
    <property type="entry name" value="EF-hand"/>
    <property type="match status" value="1"/>
</dbReference>
<dbReference type="InterPro" id="IPR039647">
    <property type="entry name" value="EF_hand_pair_protein_CML-like"/>
</dbReference>
<keyword evidence="8" id="KW-1185">Reference proteome</keyword>
<feature type="domain" description="EF-hand" evidence="5">
    <location>
        <begin position="153"/>
        <end position="188"/>
    </location>
</feature>
<dbReference type="Pfam" id="PF13499">
    <property type="entry name" value="EF-hand_7"/>
    <property type="match status" value="1"/>
</dbReference>
<dbReference type="OrthoDB" id="26525at2759"/>
<evidence type="ECO:0000256" key="2">
    <source>
        <dbReference type="ARBA" id="ARBA00022737"/>
    </source>
</evidence>
<feature type="domain" description="EF-hand" evidence="5">
    <location>
        <begin position="117"/>
        <end position="152"/>
    </location>
</feature>
<keyword evidence="2" id="KW-0677">Repeat</keyword>
<feature type="region of interest" description="Disordered" evidence="4">
    <location>
        <begin position="214"/>
        <end position="259"/>
    </location>
</feature>
<name>L1JIN2_GUITC</name>